<protein>
    <submittedName>
        <fullName evidence="1">Uncharacterized protein</fullName>
    </submittedName>
</protein>
<evidence type="ECO:0000313" key="1">
    <source>
        <dbReference type="EMBL" id="MPN11676.1"/>
    </source>
</evidence>
<gene>
    <name evidence="1" type="ORF">SDC9_158983</name>
</gene>
<dbReference type="EMBL" id="VSSQ01057912">
    <property type="protein sequence ID" value="MPN11676.1"/>
    <property type="molecule type" value="Genomic_DNA"/>
</dbReference>
<accession>A0A645FDK7</accession>
<organism evidence="1">
    <name type="scientific">bioreactor metagenome</name>
    <dbReference type="NCBI Taxonomy" id="1076179"/>
    <lineage>
        <taxon>unclassified sequences</taxon>
        <taxon>metagenomes</taxon>
        <taxon>ecological metagenomes</taxon>
    </lineage>
</organism>
<proteinExistence type="predicted"/>
<name>A0A645FDK7_9ZZZZ</name>
<comment type="caution">
    <text evidence="1">The sequence shown here is derived from an EMBL/GenBank/DDBJ whole genome shotgun (WGS) entry which is preliminary data.</text>
</comment>
<sequence length="195" mass="20222">MLGRLGAGIGGKGNVLLGQPGGQLLQVAGGLKLFAHLVEAFGRYADVELLQVVDAAPGEQAGVVVVEGADLCLGRPGRRAHDLFGVGASQDFTAGKFKRLHDLGVAVELAVFGLLHHQFLIDKAFERGGTGLFDLLSRHIAGTGQHVVELMNGDFFLIDLDGDLGGRFGAPCTGVGAAAHKYGGQSQGKKRGNGR</sequence>
<dbReference type="AlphaFoldDB" id="A0A645FDK7"/>
<reference evidence="1" key="1">
    <citation type="submission" date="2019-08" db="EMBL/GenBank/DDBJ databases">
        <authorList>
            <person name="Kucharzyk K."/>
            <person name="Murdoch R.W."/>
            <person name="Higgins S."/>
            <person name="Loffler F."/>
        </authorList>
    </citation>
    <scope>NUCLEOTIDE SEQUENCE</scope>
</reference>